<dbReference type="Proteomes" id="UP000065220">
    <property type="component" value="Chromosome"/>
</dbReference>
<dbReference type="CDD" id="cd01400">
    <property type="entry name" value="6PGL"/>
    <property type="match status" value="1"/>
</dbReference>
<dbReference type="STRING" id="111015.AXF14_10840"/>
<dbReference type="UniPathway" id="UPA00115">
    <property type="reaction ID" value="UER00409"/>
</dbReference>
<keyword evidence="10" id="KW-1185">Reference proteome</keyword>
<evidence type="ECO:0000256" key="5">
    <source>
        <dbReference type="ARBA" id="ARBA00013198"/>
    </source>
</evidence>
<keyword evidence="7" id="KW-0378">Hydrolase</keyword>
<dbReference type="OrthoDB" id="9810967at2"/>
<comment type="function">
    <text evidence="2 7">Hydrolysis of 6-phosphogluconolactone to 6-phosphogluconate.</text>
</comment>
<dbReference type="AlphaFoldDB" id="A0A0X8JH19"/>
<dbReference type="GO" id="GO:0017057">
    <property type="term" value="F:6-phosphogluconolactonase activity"/>
    <property type="evidence" value="ECO:0007669"/>
    <property type="project" value="UniProtKB-UniRule"/>
</dbReference>
<comment type="pathway">
    <text evidence="3 7">Carbohydrate degradation; pentose phosphate pathway; D-ribulose 5-phosphate from D-glucose 6-phosphate (oxidative stage): step 2/3.</text>
</comment>
<evidence type="ECO:0000256" key="6">
    <source>
        <dbReference type="ARBA" id="ARBA00020337"/>
    </source>
</evidence>
<evidence type="ECO:0000256" key="2">
    <source>
        <dbReference type="ARBA" id="ARBA00002681"/>
    </source>
</evidence>
<evidence type="ECO:0000256" key="4">
    <source>
        <dbReference type="ARBA" id="ARBA00010662"/>
    </source>
</evidence>
<dbReference type="PANTHER" id="PTHR11054">
    <property type="entry name" value="6-PHOSPHOGLUCONOLACTONASE"/>
    <property type="match status" value="1"/>
</dbReference>
<protein>
    <recommendedName>
        <fullName evidence="6 7">6-phosphogluconolactonase</fullName>
        <shortName evidence="7">6PGL</shortName>
        <ecNumber evidence="5 7">3.1.1.31</ecNumber>
    </recommendedName>
</protein>
<feature type="domain" description="Glucosamine/galactosamine-6-phosphate isomerase" evidence="8">
    <location>
        <begin position="20"/>
        <end position="235"/>
    </location>
</feature>
<dbReference type="GO" id="GO:0005975">
    <property type="term" value="P:carbohydrate metabolic process"/>
    <property type="evidence" value="ECO:0007669"/>
    <property type="project" value="UniProtKB-UniRule"/>
</dbReference>
<reference evidence="10" key="1">
    <citation type="submission" date="2016-02" db="EMBL/GenBank/DDBJ databases">
        <authorList>
            <person name="Holder M.E."/>
            <person name="Ajami N.J."/>
            <person name="Petrosino J.F."/>
        </authorList>
    </citation>
    <scope>NUCLEOTIDE SEQUENCE [LARGE SCALE GENOMIC DNA]</scope>
    <source>
        <strain evidence="10">CCUG 36733</strain>
    </source>
</reference>
<dbReference type="SUPFAM" id="SSF100950">
    <property type="entry name" value="NagB/RpiA/CoA transferase-like"/>
    <property type="match status" value="1"/>
</dbReference>
<dbReference type="Gene3D" id="3.40.50.1360">
    <property type="match status" value="1"/>
</dbReference>
<comment type="catalytic activity">
    <reaction evidence="1 7">
        <text>6-phospho-D-glucono-1,5-lactone + H2O = 6-phospho-D-gluconate + H(+)</text>
        <dbReference type="Rhea" id="RHEA:12556"/>
        <dbReference type="ChEBI" id="CHEBI:15377"/>
        <dbReference type="ChEBI" id="CHEBI:15378"/>
        <dbReference type="ChEBI" id="CHEBI:57955"/>
        <dbReference type="ChEBI" id="CHEBI:58759"/>
        <dbReference type="EC" id="3.1.1.31"/>
    </reaction>
</comment>
<organism evidence="9 10">
    <name type="scientific">Actinomyces radicidentis</name>
    <dbReference type="NCBI Taxonomy" id="111015"/>
    <lineage>
        <taxon>Bacteria</taxon>
        <taxon>Bacillati</taxon>
        <taxon>Actinomycetota</taxon>
        <taxon>Actinomycetes</taxon>
        <taxon>Actinomycetales</taxon>
        <taxon>Actinomycetaceae</taxon>
        <taxon>Actinomyces</taxon>
    </lineage>
</organism>
<sequence length="260" mass="25951">MAAGARARAEARVRVSADLAGAAQKAASETARIAAGAIAERGAAHVALTGGSGGEAMAGVLPGALAEAGVDREALASLHLWFGDERYVPAGDPERNDVLVGPLTEAGVPEANVHRVAGPDLAATLEESVGRLAEELRSDGPADGVLDVVHLGMGPDAHVLSLFPGHPAALTLGTDVVAVEDSPKPPPRRVSLTFEVLQRARSVMVVAGGTGKVEAVAKALGEADPVAAPASCARGVETTFYLDEAAAAGAPGADEGTATD</sequence>
<dbReference type="EMBL" id="CP014228">
    <property type="protein sequence ID" value="AMD88574.1"/>
    <property type="molecule type" value="Genomic_DNA"/>
</dbReference>
<name>A0A0X8JH19_ACTRD</name>
<dbReference type="GO" id="GO:0006098">
    <property type="term" value="P:pentose-phosphate shunt"/>
    <property type="evidence" value="ECO:0007669"/>
    <property type="project" value="UniProtKB-UniPathway"/>
</dbReference>
<dbReference type="InterPro" id="IPR037171">
    <property type="entry name" value="NagB/RpiA_transferase-like"/>
</dbReference>
<dbReference type="PANTHER" id="PTHR11054:SF0">
    <property type="entry name" value="6-PHOSPHOGLUCONOLACTONASE"/>
    <property type="match status" value="1"/>
</dbReference>
<evidence type="ECO:0000313" key="9">
    <source>
        <dbReference type="EMBL" id="AMD88574.1"/>
    </source>
</evidence>
<dbReference type="NCBIfam" id="TIGR01198">
    <property type="entry name" value="pgl"/>
    <property type="match status" value="1"/>
</dbReference>
<dbReference type="InterPro" id="IPR005900">
    <property type="entry name" value="6-phosphogluconolactonase_DevB"/>
</dbReference>
<accession>A0A0X8JH19</accession>
<evidence type="ECO:0000256" key="7">
    <source>
        <dbReference type="RuleBase" id="RU365095"/>
    </source>
</evidence>
<evidence type="ECO:0000256" key="3">
    <source>
        <dbReference type="ARBA" id="ARBA00004961"/>
    </source>
</evidence>
<dbReference type="InterPro" id="IPR006148">
    <property type="entry name" value="Glc/Gal-6P_isomerase"/>
</dbReference>
<dbReference type="KEGG" id="ard:AXF14_10840"/>
<evidence type="ECO:0000259" key="8">
    <source>
        <dbReference type="Pfam" id="PF01182"/>
    </source>
</evidence>
<comment type="similarity">
    <text evidence="4 7">Belongs to the glucosamine/galactosamine-6-phosphate isomerase family. 6-phosphogluconolactonase subfamily.</text>
</comment>
<dbReference type="InterPro" id="IPR039104">
    <property type="entry name" value="6PGL"/>
</dbReference>
<proteinExistence type="inferred from homology"/>
<evidence type="ECO:0000256" key="1">
    <source>
        <dbReference type="ARBA" id="ARBA00000832"/>
    </source>
</evidence>
<dbReference type="EC" id="3.1.1.31" evidence="5 7"/>
<gene>
    <name evidence="7" type="primary">pgl</name>
    <name evidence="9" type="ORF">AXF14_10840</name>
</gene>
<evidence type="ECO:0000313" key="10">
    <source>
        <dbReference type="Proteomes" id="UP000065220"/>
    </source>
</evidence>
<dbReference type="Pfam" id="PF01182">
    <property type="entry name" value="Glucosamine_iso"/>
    <property type="match status" value="1"/>
</dbReference>